<sequence length="982" mass="113412">MKLFFYFLLLLGVWASDSNRDLNHYEKGKAHEDYLSPLNLRSISDYSLSDNLLISDIDGNLHSIDRHSGSLIWTLNSDPLVTIVNNSSENSNVVWFVEPYEDGSLYYFTNEYGLNKLPTSIKELVLQSPFSLDGDNNIYTGTRKTQLFTIDINTGEILKSFGGDKCLNFDNNGDKKDQIMIGKTTYELTIHSKINSNIIWYVTYSQWGPNNIDNDLIIQNKKSIDELYFTPFHDKSLLGINQNLGTPVWITKLPSLAINVFDIFSDSERTSQHLIPHPLKVLNDLQMTEDSQNLCFINHTNNQWYAMSFNNYPTLIKSAPISEYQKAVYDFEFTQNPSALAELEKKGIDYISGIHKYHSLGPETNYHPVSKFRPQEIDQGIEEHSGNYDLIIPDQTVPNIIQGIKFGTSDNQLIPTSPQEADKMFETYLPDIYPKREITTFSVVKRICEDMIVLLFLLALFVSISKFGAFTRQFRRKEERVEEGEEKKKVSFDVKITDKNDTKNEEKIEDGEDVEDKEEKEKKKRKRGARGGKRSKRKPTPSSDGEEEEEETIIPTTSLVKQIVGKQQIKKLQIENNLVISNKILGYGSHGTVVYQGTFENRPVAVKRMLLDFYDVANHEVSLLQQSDDHPNVVRYFCSQTSMSEKFLYIALELCQGSLEDLIEKQLKISQKIEANDLLYQLTHGLHYLHNLKIVHRDLKPQNILIGDNLKEIRLLISDFGLCKKLDNDQSSFRATHQNEASGTSGWRAPELLLNNDISEISPSAIASSKRLTKAIDIFSLGCIFFYILTGGYHPFGDRYLREGHIIKGDFDLSLLNKLPDKYESKDLISQMINFNPSLRPNTFAILKHPLFWSKGKKLEFLLKVSDRFEIERRDPPSELLLRLEAVAKNVTKNWHDKFDEEFLSNLGKYRKYQSDKLMDLLRALRNKYHHFNDMPTELQLKMSPLPNGFYDYFNKKFPNLLMEVYYVVEELKGEHIFEEYY</sequence>
<keyword evidence="2" id="KW-1185">Reference proteome</keyword>
<keyword evidence="1" id="KW-0808">Transferase</keyword>
<protein>
    <submittedName>
        <fullName evidence="1">Serine/threonine-protein kinase/endoribonuclease Ire1p</fullName>
    </submittedName>
</protein>
<name>A0ACA9Y8U4_9ASCO</name>
<proteinExistence type="predicted"/>
<organism evidence="1 2">
    <name type="scientific">[Candida] jaroonii</name>
    <dbReference type="NCBI Taxonomy" id="467808"/>
    <lineage>
        <taxon>Eukaryota</taxon>
        <taxon>Fungi</taxon>
        <taxon>Dikarya</taxon>
        <taxon>Ascomycota</taxon>
        <taxon>Saccharomycotina</taxon>
        <taxon>Pichiomycetes</taxon>
        <taxon>Debaryomycetaceae</taxon>
        <taxon>Yamadazyma</taxon>
    </lineage>
</organism>
<keyword evidence="1" id="KW-0418">Kinase</keyword>
<reference evidence="1" key="1">
    <citation type="submission" date="2022-06" db="EMBL/GenBank/DDBJ databases">
        <authorList>
            <person name="Legras J.-L."/>
            <person name="Devillers H."/>
            <person name="Grondin C."/>
        </authorList>
    </citation>
    <scope>NUCLEOTIDE SEQUENCE</scope>
    <source>
        <strain evidence="1">CLIB 1444</strain>
    </source>
</reference>
<dbReference type="EMBL" id="CALSDN010000005">
    <property type="protein sequence ID" value="CAH6721151.1"/>
    <property type="molecule type" value="Genomic_DNA"/>
</dbReference>
<gene>
    <name evidence="1" type="ORF">CLIB1444_05S04698</name>
</gene>
<dbReference type="Proteomes" id="UP001152531">
    <property type="component" value="Unassembled WGS sequence"/>
</dbReference>
<accession>A0ACA9Y8U4</accession>
<comment type="caution">
    <text evidence="1">The sequence shown here is derived from an EMBL/GenBank/DDBJ whole genome shotgun (WGS) entry which is preliminary data.</text>
</comment>
<evidence type="ECO:0000313" key="2">
    <source>
        <dbReference type="Proteomes" id="UP001152531"/>
    </source>
</evidence>
<evidence type="ECO:0000313" key="1">
    <source>
        <dbReference type="EMBL" id="CAH6721151.1"/>
    </source>
</evidence>